<reference evidence="1" key="1">
    <citation type="journal article" date="2015" name="Nature">
        <title>Complex archaea that bridge the gap between prokaryotes and eukaryotes.</title>
        <authorList>
            <person name="Spang A."/>
            <person name="Saw J.H."/>
            <person name="Jorgensen S.L."/>
            <person name="Zaremba-Niedzwiedzka K."/>
            <person name="Martijn J."/>
            <person name="Lind A.E."/>
            <person name="van Eijk R."/>
            <person name="Schleper C."/>
            <person name="Guy L."/>
            <person name="Ettema T.J."/>
        </authorList>
    </citation>
    <scope>NUCLEOTIDE SEQUENCE</scope>
</reference>
<dbReference type="AlphaFoldDB" id="A0A0F9Q2F6"/>
<organism evidence="1">
    <name type="scientific">marine sediment metagenome</name>
    <dbReference type="NCBI Taxonomy" id="412755"/>
    <lineage>
        <taxon>unclassified sequences</taxon>
        <taxon>metagenomes</taxon>
        <taxon>ecological metagenomes</taxon>
    </lineage>
</organism>
<protein>
    <submittedName>
        <fullName evidence="1">Uncharacterized protein</fullName>
    </submittedName>
</protein>
<comment type="caution">
    <text evidence="1">The sequence shown here is derived from an EMBL/GenBank/DDBJ whole genome shotgun (WGS) entry which is preliminary data.</text>
</comment>
<gene>
    <name evidence="1" type="ORF">LCGC14_0756710</name>
</gene>
<proteinExistence type="predicted"/>
<name>A0A0F9Q2F6_9ZZZZ</name>
<dbReference type="EMBL" id="LAZR01001851">
    <property type="protein sequence ID" value="KKN38115.1"/>
    <property type="molecule type" value="Genomic_DNA"/>
</dbReference>
<evidence type="ECO:0000313" key="1">
    <source>
        <dbReference type="EMBL" id="KKN38115.1"/>
    </source>
</evidence>
<accession>A0A0F9Q2F6</accession>
<sequence>MIATVEQNKRLKEIDAELKKMFPDFYGSVRFNCNPKIKKFNINLVENIIE</sequence>